<dbReference type="EC" id="2.7.7.6" evidence="2"/>
<dbReference type="GO" id="GO:0006351">
    <property type="term" value="P:DNA-templated transcription"/>
    <property type="evidence" value="ECO:0007669"/>
    <property type="project" value="InterPro"/>
</dbReference>
<evidence type="ECO:0000256" key="2">
    <source>
        <dbReference type="ARBA" id="ARBA00012418"/>
    </source>
</evidence>
<dbReference type="InterPro" id="IPR015712">
    <property type="entry name" value="DNA-dir_RNA_pol_su2"/>
</dbReference>
<dbReference type="OrthoDB" id="10248617at2759"/>
<accession>A0A183EK80</accession>
<dbReference type="Proteomes" id="UP000271098">
    <property type="component" value="Unassembled WGS sequence"/>
</dbReference>
<feature type="transmembrane region" description="Helical" evidence="7">
    <location>
        <begin position="179"/>
        <end position="197"/>
    </location>
</feature>
<dbReference type="GO" id="GO:0003677">
    <property type="term" value="F:DNA binding"/>
    <property type="evidence" value="ECO:0007669"/>
    <property type="project" value="InterPro"/>
</dbReference>
<comment type="similarity">
    <text evidence="1">Belongs to the RNA polymerase beta chain family.</text>
</comment>
<keyword evidence="7" id="KW-0812">Transmembrane</keyword>
<keyword evidence="3" id="KW-0240">DNA-directed RNA polymerase</keyword>
<dbReference type="AlphaFoldDB" id="A0A183EK80"/>
<evidence type="ECO:0000256" key="1">
    <source>
        <dbReference type="ARBA" id="ARBA00006835"/>
    </source>
</evidence>
<gene>
    <name evidence="9" type="ORF">GPUH_LOCUS21371</name>
</gene>
<proteinExistence type="inferred from homology"/>
<dbReference type="EMBL" id="UYRT01092443">
    <property type="protein sequence ID" value="VDN38107.1"/>
    <property type="molecule type" value="Genomic_DNA"/>
</dbReference>
<evidence type="ECO:0000259" key="8">
    <source>
        <dbReference type="Pfam" id="PF04563"/>
    </source>
</evidence>
<protein>
    <recommendedName>
        <fullName evidence="2">DNA-directed RNA polymerase</fullName>
        <ecNumber evidence="2">2.7.7.6</ecNumber>
    </recommendedName>
</protein>
<evidence type="ECO:0000256" key="3">
    <source>
        <dbReference type="ARBA" id="ARBA00022478"/>
    </source>
</evidence>
<evidence type="ECO:0000256" key="7">
    <source>
        <dbReference type="SAM" id="Phobius"/>
    </source>
</evidence>
<dbReference type="GO" id="GO:0003899">
    <property type="term" value="F:DNA-directed RNA polymerase activity"/>
    <property type="evidence" value="ECO:0007669"/>
    <property type="project" value="UniProtKB-EC"/>
</dbReference>
<evidence type="ECO:0000256" key="6">
    <source>
        <dbReference type="ARBA" id="ARBA00023163"/>
    </source>
</evidence>
<keyword evidence="7" id="KW-1133">Transmembrane helix</keyword>
<feature type="domain" description="RNA polymerase beta subunit protrusion" evidence="8">
    <location>
        <begin position="6"/>
        <end position="152"/>
    </location>
</feature>
<evidence type="ECO:0000313" key="11">
    <source>
        <dbReference type="WBParaSite" id="GPUH_0002139701-mRNA-1"/>
    </source>
</evidence>
<dbReference type="Gene3D" id="3.90.1100.10">
    <property type="match status" value="1"/>
</dbReference>
<keyword evidence="7" id="KW-0472">Membrane</keyword>
<evidence type="ECO:0000256" key="4">
    <source>
        <dbReference type="ARBA" id="ARBA00022679"/>
    </source>
</evidence>
<evidence type="ECO:0000313" key="9">
    <source>
        <dbReference type="EMBL" id="VDN38107.1"/>
    </source>
</evidence>
<sequence>MECDIASYHVESFNYLAEQGVQLAALDVPAEKFRLPNGDAVELRYTGAQLGYPSLEIKGATSVIDQLKLFPSECRQRGLTYRGPLKVGIEIRMNGIRTDLCEVIVGEVPIMLRSSRCHLQWLTREQLIAHGEEGNEKGGYFICKGSEKVFFAIGRYIVLFSKLDGCFFFCPAQTAITKVIIMMTIVMIITTMIDILMTKTFVATKKTSSTYEGVL</sequence>
<name>A0A183EK80_9BILA</name>
<reference evidence="9 10" key="2">
    <citation type="submission" date="2018-11" db="EMBL/GenBank/DDBJ databases">
        <authorList>
            <consortium name="Pathogen Informatics"/>
        </authorList>
    </citation>
    <scope>NUCLEOTIDE SEQUENCE [LARGE SCALE GENOMIC DNA]</scope>
</reference>
<dbReference type="GO" id="GO:0032549">
    <property type="term" value="F:ribonucleoside binding"/>
    <property type="evidence" value="ECO:0007669"/>
    <property type="project" value="InterPro"/>
</dbReference>
<evidence type="ECO:0000256" key="5">
    <source>
        <dbReference type="ARBA" id="ARBA00022695"/>
    </source>
</evidence>
<keyword evidence="5" id="KW-0548">Nucleotidyltransferase</keyword>
<keyword evidence="4" id="KW-0808">Transferase</keyword>
<dbReference type="GO" id="GO:0000428">
    <property type="term" value="C:DNA-directed RNA polymerase complex"/>
    <property type="evidence" value="ECO:0007669"/>
    <property type="project" value="UniProtKB-KW"/>
</dbReference>
<keyword evidence="10" id="KW-1185">Reference proteome</keyword>
<dbReference type="WBParaSite" id="GPUH_0002139701-mRNA-1">
    <property type="protein sequence ID" value="GPUH_0002139701-mRNA-1"/>
    <property type="gene ID" value="GPUH_0002139701"/>
</dbReference>
<reference evidence="11" key="1">
    <citation type="submission" date="2016-06" db="UniProtKB">
        <authorList>
            <consortium name="WormBaseParasite"/>
        </authorList>
    </citation>
    <scope>IDENTIFICATION</scope>
</reference>
<organism evidence="11">
    <name type="scientific">Gongylonema pulchrum</name>
    <dbReference type="NCBI Taxonomy" id="637853"/>
    <lineage>
        <taxon>Eukaryota</taxon>
        <taxon>Metazoa</taxon>
        <taxon>Ecdysozoa</taxon>
        <taxon>Nematoda</taxon>
        <taxon>Chromadorea</taxon>
        <taxon>Rhabditida</taxon>
        <taxon>Spirurina</taxon>
        <taxon>Spiruromorpha</taxon>
        <taxon>Spiruroidea</taxon>
        <taxon>Gongylonematidae</taxon>
        <taxon>Gongylonema</taxon>
    </lineage>
</organism>
<dbReference type="SUPFAM" id="SSF64484">
    <property type="entry name" value="beta and beta-prime subunits of DNA dependent RNA-polymerase"/>
    <property type="match status" value="1"/>
</dbReference>
<dbReference type="InterPro" id="IPR007644">
    <property type="entry name" value="RNA_pol_bsu_protrusion"/>
</dbReference>
<dbReference type="PANTHER" id="PTHR20856">
    <property type="entry name" value="DNA-DIRECTED RNA POLYMERASE I SUBUNIT 2"/>
    <property type="match status" value="1"/>
</dbReference>
<dbReference type="Pfam" id="PF04563">
    <property type="entry name" value="RNA_pol_Rpb2_1"/>
    <property type="match status" value="1"/>
</dbReference>
<keyword evidence="6" id="KW-0804">Transcription</keyword>
<evidence type="ECO:0000313" key="10">
    <source>
        <dbReference type="Proteomes" id="UP000271098"/>
    </source>
</evidence>